<dbReference type="Proteomes" id="UP000179266">
    <property type="component" value="Unassembled WGS sequence"/>
</dbReference>
<proteinExistence type="predicted"/>
<evidence type="ECO:0008006" key="3">
    <source>
        <dbReference type="Google" id="ProtNLM"/>
    </source>
</evidence>
<organism evidence="1 2">
    <name type="scientific">Candidatus Schekmanbacteria bacterium RBG_13_48_7</name>
    <dbReference type="NCBI Taxonomy" id="1817878"/>
    <lineage>
        <taxon>Bacteria</taxon>
        <taxon>Candidatus Schekmaniibacteriota</taxon>
    </lineage>
</organism>
<gene>
    <name evidence="1" type="ORF">A2161_18965</name>
</gene>
<comment type="caution">
    <text evidence="1">The sequence shown here is derived from an EMBL/GenBank/DDBJ whole genome shotgun (WGS) entry which is preliminary data.</text>
</comment>
<name>A0A1F7RU44_9BACT</name>
<dbReference type="EMBL" id="MGDD01000196">
    <property type="protein sequence ID" value="OGL45079.1"/>
    <property type="molecule type" value="Genomic_DNA"/>
</dbReference>
<protein>
    <recommendedName>
        <fullName evidence="3">Lipocalin-like domain-containing protein</fullName>
    </recommendedName>
</protein>
<evidence type="ECO:0000313" key="2">
    <source>
        <dbReference type="Proteomes" id="UP000179266"/>
    </source>
</evidence>
<dbReference type="AlphaFoldDB" id="A0A1F7RU44"/>
<reference evidence="1 2" key="1">
    <citation type="journal article" date="2016" name="Nat. Commun.">
        <title>Thousands of microbial genomes shed light on interconnected biogeochemical processes in an aquifer system.</title>
        <authorList>
            <person name="Anantharaman K."/>
            <person name="Brown C.T."/>
            <person name="Hug L.A."/>
            <person name="Sharon I."/>
            <person name="Castelle C.J."/>
            <person name="Probst A.J."/>
            <person name="Thomas B.C."/>
            <person name="Singh A."/>
            <person name="Wilkins M.J."/>
            <person name="Karaoz U."/>
            <person name="Brodie E.L."/>
            <person name="Williams K.H."/>
            <person name="Hubbard S.S."/>
            <person name="Banfield J.F."/>
        </authorList>
    </citation>
    <scope>NUCLEOTIDE SEQUENCE [LARGE SCALE GENOMIC DNA]</scope>
</reference>
<accession>A0A1F7RU44</accession>
<evidence type="ECO:0000313" key="1">
    <source>
        <dbReference type="EMBL" id="OGL45079.1"/>
    </source>
</evidence>
<sequence>MFKKTVNGVLILSFIFCITACTKTPERAILGKWEEIKNKKEQLEFKKDGKLVIYDEGDAKGIVHYEFIGENRIKIHASGTEDEIVEISILGKELKWNVNNPAKLTIYKKIK</sequence>